<comment type="subcellular location">
    <subcellularLocation>
        <location evidence="2">Chromosome</location>
    </subcellularLocation>
    <subcellularLocation>
        <location evidence="1">Nucleus</location>
    </subcellularLocation>
</comment>
<evidence type="ECO:0000259" key="9">
    <source>
        <dbReference type="Pfam" id="PF00125"/>
    </source>
</evidence>
<feature type="compositionally biased region" description="Basic residues" evidence="8">
    <location>
        <begin position="255"/>
        <end position="268"/>
    </location>
</feature>
<feature type="compositionally biased region" description="Low complexity" evidence="8">
    <location>
        <begin position="205"/>
        <end position="225"/>
    </location>
</feature>
<name>A0A8T1VQX2_9STRA</name>
<feature type="compositionally biased region" description="Basic and acidic residues" evidence="8">
    <location>
        <begin position="145"/>
        <end position="154"/>
    </location>
</feature>
<evidence type="ECO:0000256" key="6">
    <source>
        <dbReference type="ARBA" id="ARBA00023242"/>
    </source>
</evidence>
<dbReference type="GO" id="GO:0030527">
    <property type="term" value="F:structural constituent of chromatin"/>
    <property type="evidence" value="ECO:0007669"/>
    <property type="project" value="InterPro"/>
</dbReference>
<keyword evidence="4" id="KW-0158">Chromosome</keyword>
<dbReference type="EMBL" id="JAGDFM010000210">
    <property type="protein sequence ID" value="KAG7382380.1"/>
    <property type="molecule type" value="Genomic_DNA"/>
</dbReference>
<protein>
    <recommendedName>
        <fullName evidence="9">Core Histone H2A/H2B/H3 domain-containing protein</fullName>
    </recommendedName>
</protein>
<comment type="similarity">
    <text evidence="3">Belongs to the histone H3 family.</text>
</comment>
<evidence type="ECO:0000313" key="10">
    <source>
        <dbReference type="EMBL" id="KAG7382380.1"/>
    </source>
</evidence>
<evidence type="ECO:0000256" key="1">
    <source>
        <dbReference type="ARBA" id="ARBA00004123"/>
    </source>
</evidence>
<evidence type="ECO:0000256" key="8">
    <source>
        <dbReference type="SAM" id="MobiDB-lite"/>
    </source>
</evidence>
<dbReference type="CDD" id="cd22911">
    <property type="entry name" value="HFD_H3"/>
    <property type="match status" value="1"/>
</dbReference>
<comment type="caution">
    <text evidence="10">The sequence shown here is derived from an EMBL/GenBank/DDBJ whole genome shotgun (WGS) entry which is preliminary data.</text>
</comment>
<keyword evidence="6" id="KW-0539">Nucleus</keyword>
<dbReference type="SMART" id="SM00428">
    <property type="entry name" value="H3"/>
    <property type="match status" value="1"/>
</dbReference>
<evidence type="ECO:0000256" key="7">
    <source>
        <dbReference type="ARBA" id="ARBA00023269"/>
    </source>
</evidence>
<dbReference type="GO" id="GO:0000786">
    <property type="term" value="C:nucleosome"/>
    <property type="evidence" value="ECO:0007669"/>
    <property type="project" value="UniProtKB-KW"/>
</dbReference>
<keyword evidence="7" id="KW-0544">Nucleosome core</keyword>
<keyword evidence="5" id="KW-0238">DNA-binding</keyword>
<keyword evidence="11" id="KW-1185">Reference proteome</keyword>
<evidence type="ECO:0000256" key="5">
    <source>
        <dbReference type="ARBA" id="ARBA00023125"/>
    </source>
</evidence>
<dbReference type="FunFam" id="1.10.20.10:FF:000085">
    <property type="entry name" value="Histone H3.2"/>
    <property type="match status" value="1"/>
</dbReference>
<dbReference type="InterPro" id="IPR000164">
    <property type="entry name" value="Histone_H3/CENP-A"/>
</dbReference>
<dbReference type="AlphaFoldDB" id="A0A8T1VQX2"/>
<dbReference type="GO" id="GO:0005634">
    <property type="term" value="C:nucleus"/>
    <property type="evidence" value="ECO:0007669"/>
    <property type="project" value="UniProtKB-SubCell"/>
</dbReference>
<gene>
    <name evidence="10" type="ORF">PHYPSEUDO_005005</name>
</gene>
<feature type="region of interest" description="Disordered" evidence="8">
    <location>
        <begin position="145"/>
        <end position="285"/>
    </location>
</feature>
<dbReference type="Pfam" id="PF00125">
    <property type="entry name" value="Histone"/>
    <property type="match status" value="1"/>
</dbReference>
<feature type="compositionally biased region" description="Low complexity" evidence="8">
    <location>
        <begin position="181"/>
        <end position="193"/>
    </location>
</feature>
<proteinExistence type="inferred from homology"/>
<dbReference type="OrthoDB" id="842664at2759"/>
<evidence type="ECO:0000256" key="4">
    <source>
        <dbReference type="ARBA" id="ARBA00022454"/>
    </source>
</evidence>
<evidence type="ECO:0000313" key="11">
    <source>
        <dbReference type="Proteomes" id="UP000694044"/>
    </source>
</evidence>
<evidence type="ECO:0000256" key="3">
    <source>
        <dbReference type="ARBA" id="ARBA00010343"/>
    </source>
</evidence>
<dbReference type="PANTHER" id="PTHR45810">
    <property type="entry name" value="HISTONE H3.2"/>
    <property type="match status" value="1"/>
</dbReference>
<organism evidence="10 11">
    <name type="scientific">Phytophthora pseudosyringae</name>
    <dbReference type="NCBI Taxonomy" id="221518"/>
    <lineage>
        <taxon>Eukaryota</taxon>
        <taxon>Sar</taxon>
        <taxon>Stramenopiles</taxon>
        <taxon>Oomycota</taxon>
        <taxon>Peronosporomycetes</taxon>
        <taxon>Peronosporales</taxon>
        <taxon>Peronosporaceae</taxon>
        <taxon>Phytophthora</taxon>
    </lineage>
</organism>
<feature type="domain" description="Core Histone H2A/H2B/H3" evidence="9">
    <location>
        <begin position="284"/>
        <end position="372"/>
    </location>
</feature>
<evidence type="ECO:0000256" key="2">
    <source>
        <dbReference type="ARBA" id="ARBA00004286"/>
    </source>
</evidence>
<accession>A0A8T1VQX2</accession>
<dbReference type="Proteomes" id="UP000694044">
    <property type="component" value="Unassembled WGS sequence"/>
</dbReference>
<dbReference type="GO" id="GO:0003677">
    <property type="term" value="F:DNA binding"/>
    <property type="evidence" value="ECO:0007669"/>
    <property type="project" value="UniProtKB-KW"/>
</dbReference>
<reference evidence="10" key="1">
    <citation type="submission" date="2021-02" db="EMBL/GenBank/DDBJ databases">
        <authorList>
            <person name="Palmer J.M."/>
        </authorList>
    </citation>
    <scope>NUCLEOTIDE SEQUENCE</scope>
    <source>
        <strain evidence="10">SCRP734</strain>
    </source>
</reference>
<dbReference type="PANTHER" id="PTHR45810:SF1">
    <property type="entry name" value="HISTONE H3-LIKE CENTROMERIC PROTEIN A"/>
    <property type="match status" value="1"/>
</dbReference>
<sequence length="380" mass="41403">MSTCEACKSVYDRVILDYDLHLRDFQKKFKEINKRVLIVRLSAYAMTLEKVIKAVLELHRLKTRIKIRVLIDKLWSSTSIPMLKCIVAFHETGSKWVVITLEGSGNLSAVGTEKNAELNTEATGLTAAEEADIIMDAFFNGTRVDAEDPVKKPESLSQGTPERGGSTSSAAAMSLPPPALPASDASSSSVTDSGTDESTPPNSPAPFAATRRGPATARPAAAASTPSPPPNLPARRPSVAPVGRQAAIHATPTAPRRKRKATPPRRHPSTPAAATQTVKRRRKPGEAALREIRLLQRSTKLLLRKLPFARVVREIQTEFTGVGYRWQAEALLALQEAAETYLVRTFEDANLCAIHGKRVTLQVKDIQLSLRIRGIRPTAS</sequence>
<dbReference type="InterPro" id="IPR007125">
    <property type="entry name" value="H2A/H2B/H3"/>
</dbReference>